<accession>A0ABW1ZQH9</accession>
<proteinExistence type="predicted"/>
<keyword evidence="3" id="KW-1185">Reference proteome</keyword>
<dbReference type="Proteomes" id="UP001596317">
    <property type="component" value="Unassembled WGS sequence"/>
</dbReference>
<evidence type="ECO:0000313" key="2">
    <source>
        <dbReference type="EMBL" id="MFC6662951.1"/>
    </source>
</evidence>
<dbReference type="RefSeq" id="WP_224611766.1">
    <property type="nucleotide sequence ID" value="NZ_JAIQXV010000020.1"/>
</dbReference>
<dbReference type="EMBL" id="JBHSWB010000002">
    <property type="protein sequence ID" value="MFC6662951.1"/>
    <property type="molecule type" value="Genomic_DNA"/>
</dbReference>
<protein>
    <submittedName>
        <fullName evidence="2">Uncharacterized protein</fullName>
    </submittedName>
</protein>
<name>A0ABW1ZQH9_9DEIO</name>
<organism evidence="2 3">
    <name type="scientific">Deinococcus multiflagellatus</name>
    <dbReference type="NCBI Taxonomy" id="1656887"/>
    <lineage>
        <taxon>Bacteria</taxon>
        <taxon>Thermotogati</taxon>
        <taxon>Deinococcota</taxon>
        <taxon>Deinococci</taxon>
        <taxon>Deinococcales</taxon>
        <taxon>Deinococcaceae</taxon>
        <taxon>Deinococcus</taxon>
    </lineage>
</organism>
<evidence type="ECO:0000313" key="3">
    <source>
        <dbReference type="Proteomes" id="UP001596317"/>
    </source>
</evidence>
<comment type="caution">
    <text evidence="2">The sequence shown here is derived from an EMBL/GenBank/DDBJ whole genome shotgun (WGS) entry which is preliminary data.</text>
</comment>
<sequence>MNAPKVISHALAEHPLSHLVTLAWDRNPRRHDLEAIAASLGKYGYNDPILIDVTSDRIASGHGVLASLLILQADGGPAPANVTVRGEEWYVTCVHVKLAPGAVEGYALAETRTRELGAWDDALLLDVLSELSAIDPTLYGTGFTPQDLEALTAKVGGELPASFHEVPDPVLPPPGAVPPQASTGPAPAAAASVASSPGQHVPAPLPEAPAGTRLIICPHCQGQIQA</sequence>
<reference evidence="3" key="1">
    <citation type="journal article" date="2019" name="Int. J. Syst. Evol. Microbiol.">
        <title>The Global Catalogue of Microorganisms (GCM) 10K type strain sequencing project: providing services to taxonomists for standard genome sequencing and annotation.</title>
        <authorList>
            <consortium name="The Broad Institute Genomics Platform"/>
            <consortium name="The Broad Institute Genome Sequencing Center for Infectious Disease"/>
            <person name="Wu L."/>
            <person name="Ma J."/>
        </authorList>
    </citation>
    <scope>NUCLEOTIDE SEQUENCE [LARGE SCALE GENOMIC DNA]</scope>
    <source>
        <strain evidence="3">CCUG 63830</strain>
    </source>
</reference>
<evidence type="ECO:0000256" key="1">
    <source>
        <dbReference type="SAM" id="MobiDB-lite"/>
    </source>
</evidence>
<feature type="compositionally biased region" description="Low complexity" evidence="1">
    <location>
        <begin position="178"/>
        <end position="197"/>
    </location>
</feature>
<gene>
    <name evidence="2" type="ORF">ACFP90_23185</name>
</gene>
<feature type="region of interest" description="Disordered" evidence="1">
    <location>
        <begin position="164"/>
        <end position="205"/>
    </location>
</feature>